<dbReference type="GO" id="GO:0031640">
    <property type="term" value="P:killing of cells of another organism"/>
    <property type="evidence" value="ECO:0007669"/>
    <property type="project" value="UniProtKB-KW"/>
</dbReference>
<dbReference type="GO" id="GO:0004222">
    <property type="term" value="F:metalloendopeptidase activity"/>
    <property type="evidence" value="ECO:0007669"/>
    <property type="project" value="TreeGrafter"/>
</dbReference>
<protein>
    <submittedName>
        <fullName evidence="5">Peptidase M23</fullName>
    </submittedName>
</protein>
<organism evidence="5">
    <name type="scientific">uncultured Caudovirales phage</name>
    <dbReference type="NCBI Taxonomy" id="2100421"/>
    <lineage>
        <taxon>Viruses</taxon>
        <taxon>Duplodnaviria</taxon>
        <taxon>Heunggongvirae</taxon>
        <taxon>Uroviricota</taxon>
        <taxon>Caudoviricetes</taxon>
        <taxon>Peduoviridae</taxon>
        <taxon>Maltschvirus</taxon>
        <taxon>Maltschvirus maltsch</taxon>
    </lineage>
</organism>
<dbReference type="InterPro" id="IPR016047">
    <property type="entry name" value="M23ase_b-sheet_dom"/>
</dbReference>
<dbReference type="GO" id="GO:0042742">
    <property type="term" value="P:defense response to bacterium"/>
    <property type="evidence" value="ECO:0007669"/>
    <property type="project" value="UniProtKB-KW"/>
</dbReference>
<name>A0A6J7WTB1_9CAUD</name>
<dbReference type="EMBL" id="LR798276">
    <property type="protein sequence ID" value="CAB5219384.1"/>
    <property type="molecule type" value="Genomic_DNA"/>
</dbReference>
<accession>A0A6J7WTB1</accession>
<dbReference type="SUPFAM" id="SSF51261">
    <property type="entry name" value="Duplicated hybrid motif"/>
    <property type="match status" value="1"/>
</dbReference>
<evidence type="ECO:0000313" key="5">
    <source>
        <dbReference type="EMBL" id="CAB5219384.1"/>
    </source>
</evidence>
<evidence type="ECO:0000259" key="3">
    <source>
        <dbReference type="Pfam" id="PF01551"/>
    </source>
</evidence>
<evidence type="ECO:0000256" key="2">
    <source>
        <dbReference type="ARBA" id="ARBA00022638"/>
    </source>
</evidence>
<dbReference type="CDD" id="cd12797">
    <property type="entry name" value="M23_peptidase"/>
    <property type="match status" value="1"/>
</dbReference>
<dbReference type="PANTHER" id="PTHR21666:SF270">
    <property type="entry name" value="MUREIN HYDROLASE ACTIVATOR ENVC"/>
    <property type="match status" value="1"/>
</dbReference>
<dbReference type="Gene3D" id="2.70.70.10">
    <property type="entry name" value="Glucose Permease (Domain IIA)"/>
    <property type="match status" value="1"/>
</dbReference>
<evidence type="ECO:0000313" key="4">
    <source>
        <dbReference type="EMBL" id="CAB4128860.1"/>
    </source>
</evidence>
<feature type="domain" description="M23ase beta-sheet core" evidence="3">
    <location>
        <begin position="28"/>
        <end position="118"/>
    </location>
</feature>
<dbReference type="Pfam" id="PF01551">
    <property type="entry name" value="Peptidase_M23"/>
    <property type="match status" value="1"/>
</dbReference>
<dbReference type="EMBL" id="LR796220">
    <property type="protein sequence ID" value="CAB4128860.1"/>
    <property type="molecule type" value="Genomic_DNA"/>
</dbReference>
<evidence type="ECO:0000256" key="1">
    <source>
        <dbReference type="ARBA" id="ARBA00022529"/>
    </source>
</evidence>
<keyword evidence="1" id="KW-0929">Antimicrobial</keyword>
<reference evidence="5" key="1">
    <citation type="submission" date="2020-05" db="EMBL/GenBank/DDBJ databases">
        <authorList>
            <person name="Chiriac C."/>
            <person name="Salcher M."/>
            <person name="Ghai R."/>
            <person name="Kavagutti S V."/>
        </authorList>
    </citation>
    <scope>NUCLEOTIDE SEQUENCE</scope>
</reference>
<sequence>MSQWTMPIKGKFKYGPLFGVKDSWHPNGHRGVDYNGFKGGTPYVAVNDGVIALNTWSNVLGNIVVLQVGKHFFGYCHMDKPSPLKVGTKVRSGDVIGSAGTTGSASSGVHLHLTLSLDKNGVIGGKVYDADGFIKKQIAAQVAAAKKAAAAPAVAPAAPAAAPAVAEATCEHCKQPLPKTVKGVAHAE</sequence>
<gene>
    <name evidence="4" type="ORF">UFOVP110_97</name>
    <name evidence="5" type="ORF">UFOVP223_67</name>
</gene>
<dbReference type="InterPro" id="IPR011055">
    <property type="entry name" value="Dup_hybrid_motif"/>
</dbReference>
<proteinExistence type="predicted"/>
<dbReference type="InterPro" id="IPR050570">
    <property type="entry name" value="Cell_wall_metabolism_enzyme"/>
</dbReference>
<dbReference type="PANTHER" id="PTHR21666">
    <property type="entry name" value="PEPTIDASE-RELATED"/>
    <property type="match status" value="1"/>
</dbReference>
<keyword evidence="2" id="KW-0081">Bacteriolytic enzyme</keyword>